<keyword evidence="2" id="KW-1185">Reference proteome</keyword>
<keyword evidence="1" id="KW-0436">Ligase</keyword>
<dbReference type="Pfam" id="PF13563">
    <property type="entry name" value="2_5_RNA_ligase2"/>
    <property type="match status" value="1"/>
</dbReference>
<organism evidence="1 2">
    <name type="scientific">Gracilimonas mengyeensis</name>
    <dbReference type="NCBI Taxonomy" id="1302730"/>
    <lineage>
        <taxon>Bacteria</taxon>
        <taxon>Pseudomonadati</taxon>
        <taxon>Balneolota</taxon>
        <taxon>Balneolia</taxon>
        <taxon>Balneolales</taxon>
        <taxon>Balneolaceae</taxon>
        <taxon>Gracilimonas</taxon>
    </lineage>
</organism>
<evidence type="ECO:0000313" key="1">
    <source>
        <dbReference type="EMBL" id="SMO55093.1"/>
    </source>
</evidence>
<accession>A0A521C6S9</accession>
<dbReference type="AlphaFoldDB" id="A0A521C6S9"/>
<dbReference type="Gene3D" id="3.90.1140.10">
    <property type="entry name" value="Cyclic phosphodiesterase"/>
    <property type="match status" value="1"/>
</dbReference>
<evidence type="ECO:0000313" key="2">
    <source>
        <dbReference type="Proteomes" id="UP000317557"/>
    </source>
</evidence>
<protein>
    <submittedName>
        <fullName evidence="1">2'-5' RNA ligase</fullName>
    </submittedName>
</protein>
<dbReference type="EMBL" id="FXTP01000004">
    <property type="protein sequence ID" value="SMO55093.1"/>
    <property type="molecule type" value="Genomic_DNA"/>
</dbReference>
<dbReference type="SUPFAM" id="SSF55144">
    <property type="entry name" value="LigT-like"/>
    <property type="match status" value="1"/>
</dbReference>
<reference evidence="1 2" key="1">
    <citation type="submission" date="2017-05" db="EMBL/GenBank/DDBJ databases">
        <authorList>
            <person name="Varghese N."/>
            <person name="Submissions S."/>
        </authorList>
    </citation>
    <scope>NUCLEOTIDE SEQUENCE [LARGE SCALE GENOMIC DNA]</scope>
    <source>
        <strain evidence="1 2">DSM 21985</strain>
    </source>
</reference>
<name>A0A521C6S9_9BACT</name>
<dbReference type="InterPro" id="IPR009097">
    <property type="entry name" value="Cyclic_Pdiesterase"/>
</dbReference>
<gene>
    <name evidence="1" type="ORF">SAMN06265219_104216</name>
</gene>
<dbReference type="Proteomes" id="UP000317557">
    <property type="component" value="Unassembled WGS sequence"/>
</dbReference>
<proteinExistence type="predicted"/>
<dbReference type="RefSeq" id="WP_142453817.1">
    <property type="nucleotide sequence ID" value="NZ_FXTP01000004.1"/>
</dbReference>
<dbReference type="OrthoDB" id="2326088at2"/>
<dbReference type="GO" id="GO:0016874">
    <property type="term" value="F:ligase activity"/>
    <property type="evidence" value="ECO:0007669"/>
    <property type="project" value="UniProtKB-KW"/>
</dbReference>
<sequence>MDLETQYQRLWDDSIPQIQTGNIKTDPYIDATDDTRFGITLLARPSREVANKIQEFQTELRKHAPHQYYYPASDLHLTILSLVSCQPGFKLNGNEATAYINLVHEVLRQTPPFEIKFEGITASPAAVMICGYPEKEALNTLRDHLRGAFKQSPVYQTIDKRYKLKTAHSTIFRFRKPLTDPDSFVGVMESWKDHSFGSFVIDQAELVYNDWYQRKEKVRNLKTFDLKK</sequence>